<dbReference type="SUPFAM" id="SSF55326">
    <property type="entry name" value="PurM N-terminal domain-like"/>
    <property type="match status" value="1"/>
</dbReference>
<keyword evidence="4" id="KW-1185">Reference proteome</keyword>
<protein>
    <submittedName>
        <fullName evidence="3">Methanogenesis marker 2 protein</fullName>
    </submittedName>
</protein>
<sequence>MVVECSTDEIAAAVRDYDGVTRKRAIGEIINSLRIVTPNVPVSFGDDAALIQNGDTGLLLAADGIWSRLLDADPYWAGFCAVLVNVHDIAAMGGIPLAVVDIMSVKDAVVCHEVLRGMYEASAKFCVPVVGGHLHPDAEMNVVDVAILGTVNPADAIYSHTAQVGNRVVAAIDLHGRIHPSCAMNWDSATLRTAEEVRAQINVMHTLGERHLVTGGKDISNPGVIGTLGMLLETSRKGAEVCLDDIPRPDLDELGITFEHWVRMYPGMGFICSVPVESVDTVIGLFTGVGMAAADIGVVTDSQKLIIRHGDDESTVFDLKKQGIMGIPMVD</sequence>
<accession>A0A9Q4PVA1</accession>
<dbReference type="EMBL" id="JAKELO010000002">
    <property type="protein sequence ID" value="MDE4907795.1"/>
    <property type="molecule type" value="Genomic_DNA"/>
</dbReference>
<dbReference type="GO" id="GO:0009228">
    <property type="term" value="P:thiamine biosynthetic process"/>
    <property type="evidence" value="ECO:0007669"/>
    <property type="project" value="InterPro"/>
</dbReference>
<name>A0A9Q4PVA1_9EURY</name>
<comment type="caution">
    <text evidence="3">The sequence shown here is derived from an EMBL/GenBank/DDBJ whole genome shotgun (WGS) entry which is preliminary data.</text>
</comment>
<feature type="domain" description="PurM-like C-terminal" evidence="2">
    <location>
        <begin position="185"/>
        <end position="308"/>
    </location>
</feature>
<dbReference type="AlphaFoldDB" id="A0A9Q4PVA1"/>
<dbReference type="Pfam" id="PF00586">
    <property type="entry name" value="AIRS"/>
    <property type="match status" value="1"/>
</dbReference>
<dbReference type="Proteomes" id="UP001143747">
    <property type="component" value="Unassembled WGS sequence"/>
</dbReference>
<dbReference type="SUPFAM" id="SSF56042">
    <property type="entry name" value="PurM C-terminal domain-like"/>
    <property type="match status" value="1"/>
</dbReference>
<dbReference type="InterPro" id="IPR011413">
    <property type="entry name" value="UCP036540_AIR"/>
</dbReference>
<reference evidence="3" key="1">
    <citation type="submission" date="2022-01" db="EMBL/GenBank/DDBJ databases">
        <title>Draft genome of Methanogenium marinum DSM 15558.</title>
        <authorList>
            <person name="Chen S.-C."/>
            <person name="You Y.-T."/>
        </authorList>
    </citation>
    <scope>NUCLEOTIDE SEQUENCE</scope>
    <source>
        <strain evidence="3">DSM 15558</strain>
    </source>
</reference>
<gene>
    <name evidence="3" type="ORF">L0665_04105</name>
</gene>
<dbReference type="PANTHER" id="PTHR30270">
    <property type="entry name" value="THIAMINE-MONOPHOSPHATE KINASE"/>
    <property type="match status" value="1"/>
</dbReference>
<dbReference type="Pfam" id="PF02769">
    <property type="entry name" value="AIRS_C"/>
    <property type="match status" value="1"/>
</dbReference>
<dbReference type="CDD" id="cd02192">
    <property type="entry name" value="PurM-like3"/>
    <property type="match status" value="1"/>
</dbReference>
<dbReference type="InterPro" id="IPR016188">
    <property type="entry name" value="PurM-like_N"/>
</dbReference>
<dbReference type="InterPro" id="IPR017668">
    <property type="entry name" value="Methan_mark_2"/>
</dbReference>
<evidence type="ECO:0000313" key="4">
    <source>
        <dbReference type="Proteomes" id="UP001143747"/>
    </source>
</evidence>
<dbReference type="InterPro" id="IPR010918">
    <property type="entry name" value="PurM-like_C_dom"/>
</dbReference>
<dbReference type="PIRSF" id="PIRSF036540">
    <property type="entry name" value="UCP036540_AIR"/>
    <property type="match status" value="1"/>
</dbReference>
<organism evidence="3 4">
    <name type="scientific">Methanogenium marinum</name>
    <dbReference type="NCBI Taxonomy" id="348610"/>
    <lineage>
        <taxon>Archaea</taxon>
        <taxon>Methanobacteriati</taxon>
        <taxon>Methanobacteriota</taxon>
        <taxon>Stenosarchaea group</taxon>
        <taxon>Methanomicrobia</taxon>
        <taxon>Methanomicrobiales</taxon>
        <taxon>Methanomicrobiaceae</taxon>
        <taxon>Methanogenium</taxon>
    </lineage>
</organism>
<dbReference type="Gene3D" id="3.90.650.10">
    <property type="entry name" value="PurM-like C-terminal domain"/>
    <property type="match status" value="1"/>
</dbReference>
<dbReference type="InterPro" id="IPR006283">
    <property type="entry name" value="ThiL-like"/>
</dbReference>
<dbReference type="GO" id="GO:0009030">
    <property type="term" value="F:thiamine-phosphate kinase activity"/>
    <property type="evidence" value="ECO:0007669"/>
    <property type="project" value="InterPro"/>
</dbReference>
<feature type="domain" description="PurM-like N-terminal" evidence="1">
    <location>
        <begin position="45"/>
        <end position="151"/>
    </location>
</feature>
<dbReference type="RefSeq" id="WP_274925715.1">
    <property type="nucleotide sequence ID" value="NZ_JAKELO010000002.1"/>
</dbReference>
<dbReference type="NCBIfam" id="TIGR03267">
    <property type="entry name" value="methan_mark_2"/>
    <property type="match status" value="1"/>
</dbReference>
<dbReference type="Gene3D" id="3.30.1330.10">
    <property type="entry name" value="PurM-like, N-terminal domain"/>
    <property type="match status" value="1"/>
</dbReference>
<dbReference type="PANTHER" id="PTHR30270:SF0">
    <property type="entry name" value="THIAMINE-MONOPHOSPHATE KINASE"/>
    <property type="match status" value="1"/>
</dbReference>
<evidence type="ECO:0000259" key="2">
    <source>
        <dbReference type="Pfam" id="PF02769"/>
    </source>
</evidence>
<evidence type="ECO:0000259" key="1">
    <source>
        <dbReference type="Pfam" id="PF00586"/>
    </source>
</evidence>
<evidence type="ECO:0000313" key="3">
    <source>
        <dbReference type="EMBL" id="MDE4907795.1"/>
    </source>
</evidence>
<dbReference type="InterPro" id="IPR036676">
    <property type="entry name" value="PurM-like_C_sf"/>
</dbReference>
<proteinExistence type="predicted"/>
<dbReference type="InterPro" id="IPR036921">
    <property type="entry name" value="PurM-like_N_sf"/>
</dbReference>